<feature type="repeat" description="RCC1" evidence="1">
    <location>
        <begin position="1"/>
        <end position="56"/>
    </location>
</feature>
<dbReference type="PRINTS" id="PR00633">
    <property type="entry name" value="RCCNDNSATION"/>
</dbReference>
<evidence type="ECO:0000256" key="1">
    <source>
        <dbReference type="PROSITE-ProRule" id="PRU00235"/>
    </source>
</evidence>
<dbReference type="SUPFAM" id="SSF50985">
    <property type="entry name" value="RCC1/BLIP-II"/>
    <property type="match status" value="1"/>
</dbReference>
<gene>
    <name evidence="2" type="ORF">PECM_002785</name>
</gene>
<dbReference type="Proteomes" id="UP000631181">
    <property type="component" value="Unassembled WGS sequence"/>
</dbReference>
<protein>
    <submittedName>
        <fullName evidence="2">Uncharacterized protein</fullName>
    </submittedName>
</protein>
<dbReference type="PANTHER" id="PTHR45982">
    <property type="entry name" value="REGULATOR OF CHROMOSOME CONDENSATION"/>
    <property type="match status" value="1"/>
</dbReference>
<feature type="repeat" description="RCC1" evidence="1">
    <location>
        <begin position="189"/>
        <end position="241"/>
    </location>
</feature>
<reference evidence="2" key="1">
    <citation type="journal article" date="2020" name="Front. Microbiol.">
        <title>Gene regulatory networks of Penicillium echinulatum 2HH and Penicillium oxalicum 114-2 inferred by a computational biology approach.</title>
        <authorList>
            <person name="Lenz A.R."/>
            <person name="Galan-Vasquez E."/>
            <person name="Balbinot E."/>
            <person name="De Abreu F.P."/>
            <person name="De Oliveira N.S."/>
            <person name="Da Rosa L.O."/>
            <person name="De Avila E Silva S."/>
            <person name="Camassola M."/>
            <person name="Dillon A.J.P."/>
            <person name="Perez-Rueda E."/>
        </authorList>
    </citation>
    <scope>NUCLEOTIDE SEQUENCE</scope>
    <source>
        <strain evidence="2">S1M29</strain>
    </source>
</reference>
<feature type="repeat" description="RCC1" evidence="1">
    <location>
        <begin position="306"/>
        <end position="343"/>
    </location>
</feature>
<dbReference type="OrthoDB" id="5370059at2759"/>
<evidence type="ECO:0000313" key="2">
    <source>
        <dbReference type="EMBL" id="KAF7712427.1"/>
    </source>
</evidence>
<dbReference type="InterPro" id="IPR000408">
    <property type="entry name" value="Reg_chr_condens"/>
</dbReference>
<sequence>MGLYAFGSNGSGQLGIGHTEDVSTPMQCLFDAELAPEDTISDIVAGGNHTLLLTRLGRVYVAGCNADGRCGPLSSDDSKHIEENLLRFKRVILTDAATGWSVETFRCVSATWEGSVLVAAVPSGPEKDLYEDKVFVMGSSPKGELGVETGPACQTVDPGCSIPTFPPKGTQIIALASGMGHSIAILSNGRVYGWGGSRKGQLGDGFKAQKLVFRPTEIQGVPFAAQSAVCGREFTVICGERSQGEFVVLGEKTNRWGILNVPSGLQLPSTETHDQSLVPFSAIGASWHGIYVHTTSQGADRAANRGRLIAWGRNDRGQLPPEGLPSIVKMAVGSEHVLVLMHDGTVAAFGWGEHGNCGPETDDRGNVAERFSQIPLDAVVGGDKRVAGLGAGCATSWIVVD</sequence>
<dbReference type="Pfam" id="PF00415">
    <property type="entry name" value="RCC1"/>
    <property type="match status" value="2"/>
</dbReference>
<dbReference type="InterPro" id="IPR051553">
    <property type="entry name" value="Ran_GTPase-activating"/>
</dbReference>
<comment type="caution">
    <text evidence="2">The sequence shown here is derived from an EMBL/GenBank/DDBJ whole genome shotgun (WGS) entry which is preliminary data.</text>
</comment>
<evidence type="ECO:0000313" key="3">
    <source>
        <dbReference type="Proteomes" id="UP000631181"/>
    </source>
</evidence>
<organism evidence="2 3">
    <name type="scientific">Penicillium ucsense</name>
    <dbReference type="NCBI Taxonomy" id="2839758"/>
    <lineage>
        <taxon>Eukaryota</taxon>
        <taxon>Fungi</taxon>
        <taxon>Dikarya</taxon>
        <taxon>Ascomycota</taxon>
        <taxon>Pezizomycotina</taxon>
        <taxon>Eurotiomycetes</taxon>
        <taxon>Eurotiomycetidae</taxon>
        <taxon>Eurotiales</taxon>
        <taxon>Aspergillaceae</taxon>
        <taxon>Penicillium</taxon>
    </lineage>
</organism>
<accession>A0A8J8WDB7</accession>
<dbReference type="InterPro" id="IPR009091">
    <property type="entry name" value="RCC1/BLIP-II"/>
</dbReference>
<proteinExistence type="predicted"/>
<dbReference type="AlphaFoldDB" id="A0A8J8WDB7"/>
<feature type="repeat" description="RCC1" evidence="1">
    <location>
        <begin position="132"/>
        <end position="188"/>
    </location>
</feature>
<dbReference type="PANTHER" id="PTHR45982:SF5">
    <property type="entry name" value="RCC DOMAIN-CONTAINING PROTEIN ATS1"/>
    <property type="match status" value="1"/>
</dbReference>
<dbReference type="PROSITE" id="PS00626">
    <property type="entry name" value="RCC1_2"/>
    <property type="match status" value="1"/>
</dbReference>
<dbReference type="Gene3D" id="2.130.10.30">
    <property type="entry name" value="Regulator of chromosome condensation 1/beta-lactamase-inhibitor protein II"/>
    <property type="match status" value="2"/>
</dbReference>
<dbReference type="EMBL" id="WIWV01000179">
    <property type="protein sequence ID" value="KAF7712427.1"/>
    <property type="molecule type" value="Genomic_DNA"/>
</dbReference>
<keyword evidence="3" id="KW-1185">Reference proteome</keyword>
<dbReference type="PROSITE" id="PS50012">
    <property type="entry name" value="RCC1_3"/>
    <property type="match status" value="4"/>
</dbReference>
<name>A0A8J8WDB7_9EURO</name>